<dbReference type="EMBL" id="JAUSTM010000021">
    <property type="protein sequence ID" value="MDQ0223248.1"/>
    <property type="molecule type" value="Genomic_DNA"/>
</dbReference>
<proteinExistence type="predicted"/>
<accession>A0ABT9YV93</accession>
<name>A0ABT9YV93_9STRE</name>
<gene>
    <name evidence="2" type="ORF">J2S23_001823</name>
</gene>
<reference evidence="2 3" key="1">
    <citation type="submission" date="2023-07" db="EMBL/GenBank/DDBJ databases">
        <title>Genomic Encyclopedia of Type Strains, Phase IV (KMG-IV): sequencing the most valuable type-strain genomes for metagenomic binning, comparative biology and taxonomic classification.</title>
        <authorList>
            <person name="Goeker M."/>
        </authorList>
    </citation>
    <scope>NUCLEOTIDE SEQUENCE [LARGE SCALE GENOMIC DNA]</scope>
    <source>
        <strain evidence="2 3">DSM 105143</strain>
    </source>
</reference>
<dbReference type="Proteomes" id="UP001223079">
    <property type="component" value="Unassembled WGS sequence"/>
</dbReference>
<organism evidence="2 3">
    <name type="scientific">Streptococcus moroccensis</name>
    <dbReference type="NCBI Taxonomy" id="1451356"/>
    <lineage>
        <taxon>Bacteria</taxon>
        <taxon>Bacillati</taxon>
        <taxon>Bacillota</taxon>
        <taxon>Bacilli</taxon>
        <taxon>Lactobacillales</taxon>
        <taxon>Streptococcaceae</taxon>
        <taxon>Streptococcus</taxon>
    </lineage>
</organism>
<dbReference type="RefSeq" id="WP_307122399.1">
    <property type="nucleotide sequence ID" value="NZ_JAUSTM010000021.1"/>
</dbReference>
<evidence type="ECO:0000256" key="1">
    <source>
        <dbReference type="SAM" id="Phobius"/>
    </source>
</evidence>
<keyword evidence="1" id="KW-0812">Transmembrane</keyword>
<sequence>MSKKQQFSFLGLVALVILGFGVWFAHQKRQEKVANEALTQYVNHRMESHKALSVYSIFELDRSGLSYVKTLRTSRTSDRNETDNAVFDRRYQELQEQKKAGKLDHVDLVHFDSLVSDTGLASIKRISLTEWYLSYKNNQFQAKGGPSPVLDSYYVFKEGTQLNLEDTSRTLDRLTYSDIFSDGEAFESVAKEKMVSSGFTEAEAEVKLTELKENLDVGVFDPRVDRLVLNFDEERIYLEFPYSDIEAFLAEGILEEET</sequence>
<evidence type="ECO:0000313" key="2">
    <source>
        <dbReference type="EMBL" id="MDQ0223248.1"/>
    </source>
</evidence>
<evidence type="ECO:0008006" key="4">
    <source>
        <dbReference type="Google" id="ProtNLM"/>
    </source>
</evidence>
<feature type="transmembrane region" description="Helical" evidence="1">
    <location>
        <begin position="7"/>
        <end position="25"/>
    </location>
</feature>
<evidence type="ECO:0000313" key="3">
    <source>
        <dbReference type="Proteomes" id="UP001223079"/>
    </source>
</evidence>
<protein>
    <recommendedName>
        <fullName evidence="4">DUF4163 domain-containing protein</fullName>
    </recommendedName>
</protein>
<keyword evidence="1" id="KW-0472">Membrane</keyword>
<keyword evidence="3" id="KW-1185">Reference proteome</keyword>
<keyword evidence="1" id="KW-1133">Transmembrane helix</keyword>
<comment type="caution">
    <text evidence="2">The sequence shown here is derived from an EMBL/GenBank/DDBJ whole genome shotgun (WGS) entry which is preliminary data.</text>
</comment>